<reference evidence="1" key="1">
    <citation type="journal article" date="2020" name="Stud. Mycol.">
        <title>101 Dothideomycetes genomes: a test case for predicting lifestyles and emergence of pathogens.</title>
        <authorList>
            <person name="Haridas S."/>
            <person name="Albert R."/>
            <person name="Binder M."/>
            <person name="Bloem J."/>
            <person name="Labutti K."/>
            <person name="Salamov A."/>
            <person name="Andreopoulos B."/>
            <person name="Baker S."/>
            <person name="Barry K."/>
            <person name="Bills G."/>
            <person name="Bluhm B."/>
            <person name="Cannon C."/>
            <person name="Castanera R."/>
            <person name="Culley D."/>
            <person name="Daum C."/>
            <person name="Ezra D."/>
            <person name="Gonzalez J."/>
            <person name="Henrissat B."/>
            <person name="Kuo A."/>
            <person name="Liang C."/>
            <person name="Lipzen A."/>
            <person name="Lutzoni F."/>
            <person name="Magnuson J."/>
            <person name="Mondo S."/>
            <person name="Nolan M."/>
            <person name="Ohm R."/>
            <person name="Pangilinan J."/>
            <person name="Park H.-J."/>
            <person name="Ramirez L."/>
            <person name="Alfaro M."/>
            <person name="Sun H."/>
            <person name="Tritt A."/>
            <person name="Yoshinaga Y."/>
            <person name="Zwiers L.-H."/>
            <person name="Turgeon B."/>
            <person name="Goodwin S."/>
            <person name="Spatafora J."/>
            <person name="Crous P."/>
            <person name="Grigoriev I."/>
        </authorList>
    </citation>
    <scope>NUCLEOTIDE SEQUENCE</scope>
    <source>
        <strain evidence="1">CBS 125425</strain>
    </source>
</reference>
<comment type="caution">
    <text evidence="1">The sequence shown here is derived from an EMBL/GenBank/DDBJ whole genome shotgun (WGS) entry which is preliminary data.</text>
</comment>
<name>A0A9P4UVU1_9PLEO</name>
<evidence type="ECO:0000313" key="1">
    <source>
        <dbReference type="EMBL" id="KAF2728564.1"/>
    </source>
</evidence>
<evidence type="ECO:0000313" key="2">
    <source>
        <dbReference type="Proteomes" id="UP000799444"/>
    </source>
</evidence>
<protein>
    <submittedName>
        <fullName evidence="1">Uncharacterized protein</fullName>
    </submittedName>
</protein>
<keyword evidence="2" id="KW-1185">Reference proteome</keyword>
<accession>A0A9P4UVU1</accession>
<dbReference type="Proteomes" id="UP000799444">
    <property type="component" value="Unassembled WGS sequence"/>
</dbReference>
<dbReference type="EMBL" id="ML996275">
    <property type="protein sequence ID" value="KAF2728564.1"/>
    <property type="molecule type" value="Genomic_DNA"/>
</dbReference>
<organism evidence="1 2">
    <name type="scientific">Polyplosphaeria fusca</name>
    <dbReference type="NCBI Taxonomy" id="682080"/>
    <lineage>
        <taxon>Eukaryota</taxon>
        <taxon>Fungi</taxon>
        <taxon>Dikarya</taxon>
        <taxon>Ascomycota</taxon>
        <taxon>Pezizomycotina</taxon>
        <taxon>Dothideomycetes</taxon>
        <taxon>Pleosporomycetidae</taxon>
        <taxon>Pleosporales</taxon>
        <taxon>Tetraplosphaeriaceae</taxon>
        <taxon>Polyplosphaeria</taxon>
    </lineage>
</organism>
<gene>
    <name evidence="1" type="ORF">EJ04DRAFT_591173</name>
</gene>
<sequence length="250" mass="27559">MSTPLVQHGYRTSPSSGACKAMSPYPPQYAAEPFDQGRHWSPPPHGASQTMPLYLPQHATDTAFDPQGVCRMMPPYPLVPPQHVSGALLPPSTSQMPQHVAEATDEANHSLSVSEMEDHLNAYNFKINLANYESLQPRSQILYPGFDLEQDDKAVSIRFTVPFGFYLSPWGLDIQGHFETGITSGRGIYESIKKAQKAKGLGNMDKEPLNLVTLVDLLSSLTYSKPPEVHDVGKAMLHTLSVFVQNITLQ</sequence>
<dbReference type="AlphaFoldDB" id="A0A9P4UVU1"/>
<proteinExistence type="predicted"/>